<keyword evidence="17" id="KW-1185">Reference proteome</keyword>
<dbReference type="InterPro" id="IPR005761">
    <property type="entry name" value="UDP-N-AcMur-Glu-dNH2Pim_ligase"/>
</dbReference>
<dbReference type="InterPro" id="IPR013221">
    <property type="entry name" value="Mur_ligase_cen"/>
</dbReference>
<keyword evidence="9 11" id="KW-0131">Cell cycle</keyword>
<keyword evidence="7 11" id="KW-0133">Cell shape</keyword>
<feature type="domain" description="Mur ligase central" evidence="15">
    <location>
        <begin position="107"/>
        <end position="315"/>
    </location>
</feature>
<feature type="binding site" evidence="11">
    <location>
        <position position="388"/>
    </location>
    <ligand>
        <name>meso-2,6-diaminopimelate</name>
        <dbReference type="ChEBI" id="CHEBI:57791"/>
    </ligand>
</feature>
<evidence type="ECO:0000256" key="1">
    <source>
        <dbReference type="ARBA" id="ARBA00005898"/>
    </source>
</evidence>
<dbReference type="InterPro" id="IPR036565">
    <property type="entry name" value="Mur-like_cat_sf"/>
</dbReference>
<dbReference type="Gene3D" id="3.90.190.20">
    <property type="entry name" value="Mur ligase, C-terminal domain"/>
    <property type="match status" value="1"/>
</dbReference>
<feature type="binding site" evidence="11">
    <location>
        <position position="31"/>
    </location>
    <ligand>
        <name>UDP-N-acetyl-alpha-D-muramoyl-L-alanyl-D-glutamate</name>
        <dbReference type="ChEBI" id="CHEBI:83900"/>
    </ligand>
</feature>
<comment type="function">
    <text evidence="11">Catalyzes the addition of meso-diaminopimelic acid to the nucleotide precursor UDP-N-acetylmuramoyl-L-alanyl-D-glutamate (UMAG) in the biosynthesis of bacterial cell-wall peptidoglycan.</text>
</comment>
<feature type="binding site" evidence="11">
    <location>
        <position position="475"/>
    </location>
    <ligand>
        <name>meso-2,6-diaminopimelate</name>
        <dbReference type="ChEBI" id="CHEBI:57791"/>
    </ligand>
</feature>
<keyword evidence="2 11" id="KW-0963">Cytoplasm</keyword>
<keyword evidence="11" id="KW-0460">Magnesium</keyword>
<comment type="pathway">
    <text evidence="11 12">Cell wall biogenesis; peptidoglycan biosynthesis.</text>
</comment>
<evidence type="ECO:0000256" key="2">
    <source>
        <dbReference type="ARBA" id="ARBA00022490"/>
    </source>
</evidence>
<dbReference type="InterPro" id="IPR035911">
    <property type="entry name" value="MurE/MurF_N"/>
</dbReference>
<feature type="domain" description="Mur ligase C-terminal" evidence="14">
    <location>
        <begin position="338"/>
        <end position="477"/>
    </location>
</feature>
<dbReference type="GO" id="GO:0051301">
    <property type="term" value="P:cell division"/>
    <property type="evidence" value="ECO:0007669"/>
    <property type="project" value="UniProtKB-KW"/>
</dbReference>
<dbReference type="NCBIfam" id="NF001124">
    <property type="entry name" value="PRK00139.1-2"/>
    <property type="match status" value="1"/>
</dbReference>
<sequence length="514" mass="54341">MRLDDLLRGLEVQAIIGDLPAEDVRGLVYDSRRAGPGQVFAALAGAASDGHAYLEMAAKQGALAALVQRPAEVALAQIQVPDSRLALAMMADRFYARPSRHLCLVGVTGTNGKTTVSYLVESLLAQRGPAGLLGTVEQRYPGKRRASSMTTPESVDLQALLAEMLGAGVKGVVMEVSSHALEQHRAAGCRFDAAVFTNLTRDHLDYHGDMDAYFQAKRRLFNQLLPQAKRQGKDPAAVICADDPKGSHLAGEATGLHLRTLTYGFSQAARVRGISPVLKLSGGRCLVDWPAGSFEMSTPLVGLYNLQNALAATAVGLALDFEPAEIQRALDAVPGVPGRLQRVVGAPGDPSVFVDYAHTDQALASVLAALRPLTPGRLICVFGAGGDRDQGKRPLMGRAVGIGADLAVLTSDNPRSEDPLAVMAMVEQGLTATGSRLVRDLDTEGPAYVSEPSRAAAIELAVAAAGPQDVVLIAGKGHEDYQIVGRERRHFDDREQALAALGRRHEGEANHAGA</sequence>
<evidence type="ECO:0000256" key="6">
    <source>
        <dbReference type="ARBA" id="ARBA00022840"/>
    </source>
</evidence>
<dbReference type="SUPFAM" id="SSF53623">
    <property type="entry name" value="MurD-like peptide ligases, catalytic domain"/>
    <property type="match status" value="1"/>
</dbReference>
<evidence type="ECO:0000256" key="3">
    <source>
        <dbReference type="ARBA" id="ARBA00022598"/>
    </source>
</evidence>
<dbReference type="Pfam" id="PF08245">
    <property type="entry name" value="Mur_ligase_M"/>
    <property type="match status" value="1"/>
</dbReference>
<dbReference type="Proteomes" id="UP001366166">
    <property type="component" value="Chromosome"/>
</dbReference>
<keyword evidence="5 11" id="KW-0547">Nucleotide-binding</keyword>
<dbReference type="InterPro" id="IPR004101">
    <property type="entry name" value="Mur_ligase_C"/>
</dbReference>
<evidence type="ECO:0000313" key="16">
    <source>
        <dbReference type="EMBL" id="BEQ16362.1"/>
    </source>
</evidence>
<reference evidence="17" key="1">
    <citation type="journal article" date="2023" name="Arch. Microbiol.">
        <title>Desulfoferula mesophilus gen. nov. sp. nov., a mesophilic sulfate-reducing bacterium isolated from a brackish lake sediment.</title>
        <authorList>
            <person name="Watanabe T."/>
            <person name="Yabe T."/>
            <person name="Tsuji J.M."/>
            <person name="Fukui M."/>
        </authorList>
    </citation>
    <scope>NUCLEOTIDE SEQUENCE [LARGE SCALE GENOMIC DNA]</scope>
    <source>
        <strain evidence="17">12FAK</strain>
    </source>
</reference>
<organism evidence="16 17">
    <name type="scientific">Desulfoferula mesophila</name>
    <dbReference type="NCBI Taxonomy" id="3058419"/>
    <lineage>
        <taxon>Bacteria</taxon>
        <taxon>Pseudomonadati</taxon>
        <taxon>Thermodesulfobacteriota</taxon>
        <taxon>Desulfarculia</taxon>
        <taxon>Desulfarculales</taxon>
        <taxon>Desulfarculaceae</taxon>
        <taxon>Desulfoferula</taxon>
    </lineage>
</organism>
<dbReference type="GO" id="GO:0000287">
    <property type="term" value="F:magnesium ion binding"/>
    <property type="evidence" value="ECO:0007669"/>
    <property type="project" value="UniProtKB-UniRule"/>
</dbReference>
<dbReference type="AlphaFoldDB" id="A0AAU9F4U6"/>
<dbReference type="HAMAP" id="MF_00208">
    <property type="entry name" value="MurE"/>
    <property type="match status" value="1"/>
</dbReference>
<keyword evidence="4 11" id="KW-0132">Cell division</keyword>
<comment type="subcellular location">
    <subcellularLocation>
        <location evidence="11 12">Cytoplasm</location>
    </subcellularLocation>
</comment>
<comment type="catalytic activity">
    <reaction evidence="11">
        <text>UDP-N-acetyl-alpha-D-muramoyl-L-alanyl-D-glutamate + meso-2,6-diaminopimelate + ATP = UDP-N-acetyl-alpha-D-muramoyl-L-alanyl-gamma-D-glutamyl-meso-2,6-diaminopimelate + ADP + phosphate + H(+)</text>
        <dbReference type="Rhea" id="RHEA:23676"/>
        <dbReference type="ChEBI" id="CHEBI:15378"/>
        <dbReference type="ChEBI" id="CHEBI:30616"/>
        <dbReference type="ChEBI" id="CHEBI:43474"/>
        <dbReference type="ChEBI" id="CHEBI:57791"/>
        <dbReference type="ChEBI" id="CHEBI:83900"/>
        <dbReference type="ChEBI" id="CHEBI:83905"/>
        <dbReference type="ChEBI" id="CHEBI:456216"/>
        <dbReference type="EC" id="6.3.2.13"/>
    </reaction>
</comment>
<name>A0AAU9F4U6_9BACT</name>
<dbReference type="SUPFAM" id="SSF63418">
    <property type="entry name" value="MurE/MurF N-terminal domain"/>
    <property type="match status" value="1"/>
</dbReference>
<dbReference type="PANTHER" id="PTHR23135">
    <property type="entry name" value="MUR LIGASE FAMILY MEMBER"/>
    <property type="match status" value="1"/>
</dbReference>
<feature type="binding site" evidence="11">
    <location>
        <position position="177"/>
    </location>
    <ligand>
        <name>UDP-N-acetyl-alpha-D-muramoyl-L-alanyl-D-glutamate</name>
        <dbReference type="ChEBI" id="CHEBI:83900"/>
    </ligand>
</feature>
<dbReference type="KEGG" id="dmp:FAK_34280"/>
<gene>
    <name evidence="11 16" type="primary">murE</name>
    <name evidence="16" type="ORF">FAK_34280</name>
</gene>
<keyword evidence="6 11" id="KW-0067">ATP-binding</keyword>
<evidence type="ECO:0000256" key="9">
    <source>
        <dbReference type="ARBA" id="ARBA00023306"/>
    </source>
</evidence>
<evidence type="ECO:0000256" key="10">
    <source>
        <dbReference type="ARBA" id="ARBA00023316"/>
    </source>
</evidence>
<evidence type="ECO:0000313" key="17">
    <source>
        <dbReference type="Proteomes" id="UP001366166"/>
    </source>
</evidence>
<dbReference type="InterPro" id="IPR036615">
    <property type="entry name" value="Mur_ligase_C_dom_sf"/>
</dbReference>
<evidence type="ECO:0000256" key="5">
    <source>
        <dbReference type="ARBA" id="ARBA00022741"/>
    </source>
</evidence>
<comment type="similarity">
    <text evidence="1 11">Belongs to the MurCDEF family. MurE subfamily.</text>
</comment>
<protein>
    <recommendedName>
        <fullName evidence="11">UDP-N-acetylmuramoyl-L-alanyl-D-glutamate--2,6-diaminopimelate ligase</fullName>
        <ecNumber evidence="11">6.3.2.13</ecNumber>
    </recommendedName>
    <alternativeName>
        <fullName evidence="11">Meso-A2pm-adding enzyme</fullName>
    </alternativeName>
    <alternativeName>
        <fullName evidence="11">Meso-diaminopimelate-adding enzyme</fullName>
    </alternativeName>
    <alternativeName>
        <fullName evidence="11">UDP-MurNAc-L-Ala-D-Glu:meso-diaminopimelate ligase</fullName>
    </alternativeName>
    <alternativeName>
        <fullName evidence="11">UDP-MurNAc-tripeptide synthetase</fullName>
    </alternativeName>
    <alternativeName>
        <fullName evidence="11">UDP-N-acetylmuramyl-tripeptide synthetase</fullName>
    </alternativeName>
</protein>
<dbReference type="GO" id="GO:0005524">
    <property type="term" value="F:ATP binding"/>
    <property type="evidence" value="ECO:0007669"/>
    <property type="project" value="UniProtKB-UniRule"/>
</dbReference>
<feature type="binding site" evidence="11">
    <location>
        <position position="183"/>
    </location>
    <ligand>
        <name>UDP-N-acetyl-alpha-D-muramoyl-L-alanyl-D-glutamate</name>
        <dbReference type="ChEBI" id="CHEBI:83900"/>
    </ligand>
</feature>
<dbReference type="GO" id="GO:0008765">
    <property type="term" value="F:UDP-N-acetylmuramoylalanyl-D-glutamate-2,6-diaminopimelate ligase activity"/>
    <property type="evidence" value="ECO:0007669"/>
    <property type="project" value="UniProtKB-UniRule"/>
</dbReference>
<dbReference type="GO" id="GO:0071555">
    <property type="term" value="P:cell wall organization"/>
    <property type="evidence" value="ECO:0007669"/>
    <property type="project" value="UniProtKB-KW"/>
</dbReference>
<keyword evidence="8 11" id="KW-0573">Peptidoglycan synthesis</keyword>
<evidence type="ECO:0000256" key="8">
    <source>
        <dbReference type="ARBA" id="ARBA00022984"/>
    </source>
</evidence>
<dbReference type="PANTHER" id="PTHR23135:SF4">
    <property type="entry name" value="UDP-N-ACETYLMURAMOYL-L-ALANYL-D-GLUTAMATE--2,6-DIAMINOPIMELATE LIGASE MURE HOMOLOG, CHLOROPLASTIC"/>
    <property type="match status" value="1"/>
</dbReference>
<dbReference type="InterPro" id="IPR018109">
    <property type="entry name" value="Folylpolyglutamate_synth_CS"/>
</dbReference>
<proteinExistence type="inferred from homology"/>
<evidence type="ECO:0000256" key="12">
    <source>
        <dbReference type="RuleBase" id="RU004135"/>
    </source>
</evidence>
<evidence type="ECO:0000259" key="15">
    <source>
        <dbReference type="Pfam" id="PF08245"/>
    </source>
</evidence>
<dbReference type="EC" id="6.3.2.13" evidence="11"/>
<dbReference type="RefSeq" id="WP_338602080.1">
    <property type="nucleotide sequence ID" value="NZ_AP028679.1"/>
</dbReference>
<feature type="binding site" evidence="11">
    <location>
        <begin position="150"/>
        <end position="151"/>
    </location>
    <ligand>
        <name>UDP-N-acetyl-alpha-D-muramoyl-L-alanyl-D-glutamate</name>
        <dbReference type="ChEBI" id="CHEBI:83900"/>
    </ligand>
</feature>
<feature type="binding site" evidence="11">
    <location>
        <position position="185"/>
    </location>
    <ligand>
        <name>UDP-N-acetyl-alpha-D-muramoyl-L-alanyl-D-glutamate</name>
        <dbReference type="ChEBI" id="CHEBI:83900"/>
    </ligand>
</feature>
<dbReference type="PROSITE" id="PS01011">
    <property type="entry name" value="FOLYLPOLYGLU_SYNT_1"/>
    <property type="match status" value="1"/>
</dbReference>
<dbReference type="GO" id="GO:0005737">
    <property type="term" value="C:cytoplasm"/>
    <property type="evidence" value="ECO:0007669"/>
    <property type="project" value="UniProtKB-SubCell"/>
</dbReference>
<comment type="cofactor">
    <cofactor evidence="11">
        <name>Mg(2+)</name>
        <dbReference type="ChEBI" id="CHEBI:18420"/>
    </cofactor>
</comment>
<comment type="PTM">
    <text evidence="11">Carboxylation is probably crucial for Mg(2+) binding and, consequently, for the gamma-phosphate positioning of ATP.</text>
</comment>
<dbReference type="NCBIfam" id="TIGR01085">
    <property type="entry name" value="murE"/>
    <property type="match status" value="1"/>
</dbReference>
<feature type="modified residue" description="N6-carboxylysine" evidence="11">
    <location>
        <position position="217"/>
    </location>
</feature>
<feature type="domain" description="Mur ligase N-terminal catalytic" evidence="13">
    <location>
        <begin position="24"/>
        <end position="95"/>
    </location>
</feature>
<dbReference type="GO" id="GO:0008360">
    <property type="term" value="P:regulation of cell shape"/>
    <property type="evidence" value="ECO:0007669"/>
    <property type="project" value="UniProtKB-KW"/>
</dbReference>
<accession>A0AAU9F4U6</accession>
<dbReference type="Gene3D" id="3.40.1390.10">
    <property type="entry name" value="MurE/MurF, N-terminal domain"/>
    <property type="match status" value="1"/>
</dbReference>
<feature type="binding site" evidence="11">
    <location>
        <position position="479"/>
    </location>
    <ligand>
        <name>meso-2,6-diaminopimelate</name>
        <dbReference type="ChEBI" id="CHEBI:57791"/>
    </ligand>
</feature>
<evidence type="ECO:0000256" key="4">
    <source>
        <dbReference type="ARBA" id="ARBA00022618"/>
    </source>
</evidence>
<dbReference type="Gene3D" id="3.40.1190.10">
    <property type="entry name" value="Mur-like, catalytic domain"/>
    <property type="match status" value="1"/>
</dbReference>
<feature type="binding site" evidence="11">
    <location>
        <begin position="109"/>
        <end position="115"/>
    </location>
    <ligand>
        <name>ATP</name>
        <dbReference type="ChEBI" id="CHEBI:30616"/>
    </ligand>
</feature>
<keyword evidence="10 11" id="KW-0961">Cell wall biogenesis/degradation</keyword>
<dbReference type="GO" id="GO:0009252">
    <property type="term" value="P:peptidoglycan biosynthetic process"/>
    <property type="evidence" value="ECO:0007669"/>
    <property type="project" value="UniProtKB-UniRule"/>
</dbReference>
<dbReference type="GO" id="GO:0004326">
    <property type="term" value="F:tetrahydrofolylpolyglutamate synthase activity"/>
    <property type="evidence" value="ECO:0007669"/>
    <property type="project" value="InterPro"/>
</dbReference>
<evidence type="ECO:0000256" key="7">
    <source>
        <dbReference type="ARBA" id="ARBA00022960"/>
    </source>
</evidence>
<evidence type="ECO:0000259" key="14">
    <source>
        <dbReference type="Pfam" id="PF02875"/>
    </source>
</evidence>
<dbReference type="NCBIfam" id="NF001126">
    <property type="entry name" value="PRK00139.1-4"/>
    <property type="match status" value="1"/>
</dbReference>
<dbReference type="EMBL" id="AP028679">
    <property type="protein sequence ID" value="BEQ16362.1"/>
    <property type="molecule type" value="Genomic_DNA"/>
</dbReference>
<feature type="short sequence motif" description="Meso-diaminopimelate recognition motif" evidence="11">
    <location>
        <begin position="412"/>
        <end position="415"/>
    </location>
</feature>
<dbReference type="Pfam" id="PF02875">
    <property type="entry name" value="Mur_ligase_C"/>
    <property type="match status" value="1"/>
</dbReference>
<feature type="binding site" evidence="11">
    <location>
        <begin position="412"/>
        <end position="415"/>
    </location>
    <ligand>
        <name>meso-2,6-diaminopimelate</name>
        <dbReference type="ChEBI" id="CHEBI:57791"/>
    </ligand>
</feature>
<keyword evidence="3 11" id="KW-0436">Ligase</keyword>
<comment type="caution">
    <text evidence="11">Lacks conserved residue(s) required for the propagation of feature annotation.</text>
</comment>
<dbReference type="InterPro" id="IPR000713">
    <property type="entry name" value="Mur_ligase_N"/>
</dbReference>
<evidence type="ECO:0000259" key="13">
    <source>
        <dbReference type="Pfam" id="PF01225"/>
    </source>
</evidence>
<dbReference type="SUPFAM" id="SSF53244">
    <property type="entry name" value="MurD-like peptide ligases, peptide-binding domain"/>
    <property type="match status" value="1"/>
</dbReference>
<dbReference type="Pfam" id="PF01225">
    <property type="entry name" value="Mur_ligase"/>
    <property type="match status" value="1"/>
</dbReference>
<evidence type="ECO:0000256" key="11">
    <source>
        <dbReference type="HAMAP-Rule" id="MF_00208"/>
    </source>
</evidence>